<comment type="caution">
    <text evidence="2">The sequence shown here is derived from an EMBL/GenBank/DDBJ whole genome shotgun (WGS) entry which is preliminary data.</text>
</comment>
<proteinExistence type="predicted"/>
<protein>
    <submittedName>
        <fullName evidence="2">T9SS type B sorting domain-containing protein</fullName>
    </submittedName>
</protein>
<sequence length="428" mass="46794">PFGYQASDEELLYIQVTHNTTGCRITDEINLGKLYLNIEARPQIEENANLSRMLCSDVELENTATIDLSEFDEAIVVESPIPANLEVYYYASEADYDSNIRIPASQATNYEATNGDVIYAEVVNTDTFCNSTLAVIIPISVDPRPAVDISSYDGLYICVDSNSSTPVTGGDYTAVVIDTQLDENDYRFEWSYNGSLISENGASLSVGGGSGNPLQAGDYSVQVFDINSLDENNNNCGSDIDSITILESNPPEFEVAPTSIGFEGQHSLIITNVTGEGVYEFSVDNGPWMDLPATGQLAVDGLSAGAHIVYGRDKNGCGTTESQVISFIDFPPFFTPNDDGYNDTWNIIGLDTPLNRAAQIFIFDRYGKLLKQISPSSPGWDGTFNGNPVPSGDYWFRVEYMEPAIPDQEGNPGEPRPNTIKNHFTLKR</sequence>
<evidence type="ECO:0000256" key="1">
    <source>
        <dbReference type="SAM" id="MobiDB-lite"/>
    </source>
</evidence>
<reference evidence="2 3" key="1">
    <citation type="submission" date="2021-07" db="EMBL/GenBank/DDBJ databases">
        <title>Mesonia aestuariivivens sp. nov., isolated from a tidal flat.</title>
        <authorList>
            <person name="Kim Y.-O."/>
            <person name="Yoon J.-H."/>
        </authorList>
    </citation>
    <scope>NUCLEOTIDE SEQUENCE [LARGE SCALE GENOMIC DNA]</scope>
    <source>
        <strain evidence="2 3">JHPTF-M18</strain>
    </source>
</reference>
<gene>
    <name evidence="2" type="ORF">KW502_04560</name>
</gene>
<dbReference type="EMBL" id="JAHWDF010000003">
    <property type="protein sequence ID" value="MBW2961068.1"/>
    <property type="molecule type" value="Genomic_DNA"/>
</dbReference>
<dbReference type="Pfam" id="PF13585">
    <property type="entry name" value="CHU_C"/>
    <property type="match status" value="1"/>
</dbReference>
<dbReference type="InterPro" id="IPR026341">
    <property type="entry name" value="T9SS_type_B"/>
</dbReference>
<dbReference type="RefSeq" id="WP_219039352.1">
    <property type="nucleotide sequence ID" value="NZ_JAHWDF010000003.1"/>
</dbReference>
<keyword evidence="3" id="KW-1185">Reference proteome</keyword>
<name>A0ABS6VZQ4_9FLAO</name>
<feature type="region of interest" description="Disordered" evidence="1">
    <location>
        <begin position="405"/>
        <end position="428"/>
    </location>
</feature>
<evidence type="ECO:0000313" key="3">
    <source>
        <dbReference type="Proteomes" id="UP000719267"/>
    </source>
</evidence>
<accession>A0ABS6VZQ4</accession>
<feature type="non-terminal residue" evidence="2">
    <location>
        <position position="1"/>
    </location>
</feature>
<evidence type="ECO:0000313" key="2">
    <source>
        <dbReference type="EMBL" id="MBW2961068.1"/>
    </source>
</evidence>
<dbReference type="Proteomes" id="UP000719267">
    <property type="component" value="Unassembled WGS sequence"/>
</dbReference>
<dbReference type="NCBIfam" id="TIGR04131">
    <property type="entry name" value="Bac_Flav_CTERM"/>
    <property type="match status" value="1"/>
</dbReference>
<organism evidence="2 3">
    <name type="scientific">Mesonia aestuariivivens</name>
    <dbReference type="NCBI Taxonomy" id="2796128"/>
    <lineage>
        <taxon>Bacteria</taxon>
        <taxon>Pseudomonadati</taxon>
        <taxon>Bacteroidota</taxon>
        <taxon>Flavobacteriia</taxon>
        <taxon>Flavobacteriales</taxon>
        <taxon>Flavobacteriaceae</taxon>
        <taxon>Mesonia</taxon>
    </lineage>
</organism>